<sequence length="211" mass="23475">MSTSWQYDLLLPQLAIDGMQSTIKQLDEIAPKIDQGVKNAASEIGNRVNKALDEFEPPKSTGIVGKPKKTVANELDAPKGNDLKGAKGNRPVKYDLNYQTEAYANLINSNKPWSWKNFPGGDKLKAGTKYPDFESAGLLEKVESLPEKLWLASDYQQFKWLDSRIPGGRPAGFTWHHSEISGRMELVPFGAHNIINHQGGRSVGHWAYGKR</sequence>
<dbReference type="EMBL" id="JABBCX010000002">
    <property type="protein sequence ID" value="NMF47460.1"/>
    <property type="molecule type" value="Genomic_DNA"/>
</dbReference>
<evidence type="ECO:0000313" key="1">
    <source>
        <dbReference type="EMBL" id="NMF47460.1"/>
    </source>
</evidence>
<keyword evidence="1" id="KW-0255">Endonuclease</keyword>
<gene>
    <name evidence="1" type="ORF">HHL01_04615</name>
</gene>
<organism evidence="1 2">
    <name type="scientific">Pseudoalteromonas arctica</name>
    <dbReference type="NCBI Taxonomy" id="394751"/>
    <lineage>
        <taxon>Bacteria</taxon>
        <taxon>Pseudomonadati</taxon>
        <taxon>Pseudomonadota</taxon>
        <taxon>Gammaproteobacteria</taxon>
        <taxon>Alteromonadales</taxon>
        <taxon>Pseudoalteromonadaceae</taxon>
        <taxon>Pseudoalteromonas</taxon>
    </lineage>
</organism>
<comment type="caution">
    <text evidence="1">The sequence shown here is derived from an EMBL/GenBank/DDBJ whole genome shotgun (WGS) entry which is preliminary data.</text>
</comment>
<proteinExistence type="predicted"/>
<dbReference type="GO" id="GO:0004519">
    <property type="term" value="F:endonuclease activity"/>
    <property type="evidence" value="ECO:0007669"/>
    <property type="project" value="UniProtKB-KW"/>
</dbReference>
<keyword evidence="1" id="KW-0540">Nuclease</keyword>
<keyword evidence="1" id="KW-0378">Hydrolase</keyword>
<dbReference type="InterPro" id="IPR032869">
    <property type="entry name" value="WHH_dom_containing"/>
</dbReference>
<evidence type="ECO:0000313" key="2">
    <source>
        <dbReference type="Proteomes" id="UP000519126"/>
    </source>
</evidence>
<accession>A0A7X9YEN3</accession>
<dbReference type="Pfam" id="PF14414">
    <property type="entry name" value="WHH"/>
    <property type="match status" value="1"/>
</dbReference>
<protein>
    <submittedName>
        <fullName evidence="1">HNH endonuclease</fullName>
    </submittedName>
</protein>
<reference evidence="1 2" key="1">
    <citation type="submission" date="2020-04" db="EMBL/GenBank/DDBJ databases">
        <title>Genome Sequencing and Assembley of Pseudoalteromonas artica.</title>
        <authorList>
            <person name="Akerly B."/>
            <person name="Cook G."/>
        </authorList>
    </citation>
    <scope>NUCLEOTIDE SEQUENCE [LARGE SCALE GENOMIC DNA]</scope>
    <source>
        <strain evidence="1 2">NEC-BIFX-0059</strain>
    </source>
</reference>
<dbReference type="Proteomes" id="UP000519126">
    <property type="component" value="Unassembled WGS sequence"/>
</dbReference>
<name>A0A7X9YEN3_9GAMM</name>
<dbReference type="AlphaFoldDB" id="A0A7X9YEN3"/>